<dbReference type="EMBL" id="VSSQ01052538">
    <property type="protein sequence ID" value="MPN06610.1"/>
    <property type="molecule type" value="Genomic_DNA"/>
</dbReference>
<protein>
    <submittedName>
        <fullName evidence="1">Uncharacterized protein</fullName>
    </submittedName>
</protein>
<dbReference type="AlphaFoldDB" id="A0A645EYQ5"/>
<proteinExistence type="predicted"/>
<gene>
    <name evidence="1" type="ORF">SDC9_153866</name>
</gene>
<name>A0A645EYQ5_9ZZZZ</name>
<comment type="caution">
    <text evidence="1">The sequence shown here is derived from an EMBL/GenBank/DDBJ whole genome shotgun (WGS) entry which is preliminary data.</text>
</comment>
<accession>A0A645EYQ5</accession>
<reference evidence="1" key="1">
    <citation type="submission" date="2019-08" db="EMBL/GenBank/DDBJ databases">
        <authorList>
            <person name="Kucharzyk K."/>
            <person name="Murdoch R.W."/>
            <person name="Higgins S."/>
            <person name="Loffler F."/>
        </authorList>
    </citation>
    <scope>NUCLEOTIDE SEQUENCE</scope>
</reference>
<sequence>MGDARTRRAQADAGHGVLELQAVLGLVDGLGRGADQLDLVLVQHAVAPQVQRAVQRGLAAHGRQDGVGALLGDDLLDRLPGDGFDVGDVGGGRVGHDRRGVAVDQDDLVALFAQRLAGLHAGVVELAGLADDDRAGANDQNAFNVCALWHYLFSLALAINAVKRSNR</sequence>
<organism evidence="1">
    <name type="scientific">bioreactor metagenome</name>
    <dbReference type="NCBI Taxonomy" id="1076179"/>
    <lineage>
        <taxon>unclassified sequences</taxon>
        <taxon>metagenomes</taxon>
        <taxon>ecological metagenomes</taxon>
    </lineage>
</organism>
<evidence type="ECO:0000313" key="1">
    <source>
        <dbReference type="EMBL" id="MPN06610.1"/>
    </source>
</evidence>